<proteinExistence type="predicted"/>
<evidence type="ECO:0000313" key="2">
    <source>
        <dbReference type="Proteomes" id="UP000276133"/>
    </source>
</evidence>
<dbReference type="AlphaFoldDB" id="A0A3M7S421"/>
<comment type="caution">
    <text evidence="1">The sequence shown here is derived from an EMBL/GenBank/DDBJ whole genome shotgun (WGS) entry which is preliminary data.</text>
</comment>
<reference evidence="1 2" key="1">
    <citation type="journal article" date="2018" name="Sci. Rep.">
        <title>Genomic signatures of local adaptation to the degree of environmental predictability in rotifers.</title>
        <authorList>
            <person name="Franch-Gras L."/>
            <person name="Hahn C."/>
            <person name="Garcia-Roger E.M."/>
            <person name="Carmona M.J."/>
            <person name="Serra M."/>
            <person name="Gomez A."/>
        </authorList>
    </citation>
    <scope>NUCLEOTIDE SEQUENCE [LARGE SCALE GENOMIC DNA]</scope>
    <source>
        <strain evidence="1">HYR1</strain>
    </source>
</reference>
<protein>
    <submittedName>
        <fullName evidence="1">Uncharacterized protein</fullName>
    </submittedName>
</protein>
<keyword evidence="2" id="KW-1185">Reference proteome</keyword>
<evidence type="ECO:0000313" key="1">
    <source>
        <dbReference type="EMBL" id="RNA30419.1"/>
    </source>
</evidence>
<organism evidence="1 2">
    <name type="scientific">Brachionus plicatilis</name>
    <name type="common">Marine rotifer</name>
    <name type="synonym">Brachionus muelleri</name>
    <dbReference type="NCBI Taxonomy" id="10195"/>
    <lineage>
        <taxon>Eukaryota</taxon>
        <taxon>Metazoa</taxon>
        <taxon>Spiralia</taxon>
        <taxon>Gnathifera</taxon>
        <taxon>Rotifera</taxon>
        <taxon>Eurotatoria</taxon>
        <taxon>Monogononta</taxon>
        <taxon>Pseudotrocha</taxon>
        <taxon>Ploima</taxon>
        <taxon>Brachionidae</taxon>
        <taxon>Brachionus</taxon>
    </lineage>
</organism>
<sequence length="79" mass="9764">MEQNKRIFLKVWITNINNNKVVEDYKHLRPRRVKIFKLYKTNRRHQIEIKIKINIELVYLIRIMDFVEKMVVAGKSDHR</sequence>
<gene>
    <name evidence="1" type="ORF">BpHYR1_041128</name>
</gene>
<accession>A0A3M7S421</accession>
<dbReference type="EMBL" id="REGN01002089">
    <property type="protein sequence ID" value="RNA30419.1"/>
    <property type="molecule type" value="Genomic_DNA"/>
</dbReference>
<dbReference type="Proteomes" id="UP000276133">
    <property type="component" value="Unassembled WGS sequence"/>
</dbReference>
<name>A0A3M7S421_BRAPC</name>